<comment type="caution">
    <text evidence="7">The sequence shown here is derived from an EMBL/GenBank/DDBJ whole genome shotgun (WGS) entry which is preliminary data.</text>
</comment>
<evidence type="ECO:0000256" key="3">
    <source>
        <dbReference type="ARBA" id="ARBA00023015"/>
    </source>
</evidence>
<evidence type="ECO:0000256" key="2">
    <source>
        <dbReference type="ARBA" id="ARBA00022898"/>
    </source>
</evidence>
<dbReference type="EMBL" id="JACCAA010000001">
    <property type="protein sequence ID" value="NYG58226.1"/>
    <property type="molecule type" value="Genomic_DNA"/>
</dbReference>
<dbReference type="Gene3D" id="1.10.10.10">
    <property type="entry name" value="Winged helix-like DNA-binding domain superfamily/Winged helix DNA-binding domain"/>
    <property type="match status" value="1"/>
</dbReference>
<keyword evidence="4 7" id="KW-0238">DNA-binding</keyword>
<dbReference type="InterPro" id="IPR004839">
    <property type="entry name" value="Aminotransferase_I/II_large"/>
</dbReference>
<keyword evidence="2" id="KW-0663">Pyridoxal phosphate</keyword>
<keyword evidence="8" id="KW-1185">Reference proteome</keyword>
<dbReference type="PRINTS" id="PR00035">
    <property type="entry name" value="HTHGNTR"/>
</dbReference>
<dbReference type="GO" id="GO:0030170">
    <property type="term" value="F:pyridoxal phosphate binding"/>
    <property type="evidence" value="ECO:0007669"/>
    <property type="project" value="InterPro"/>
</dbReference>
<dbReference type="GO" id="GO:0003677">
    <property type="term" value="F:DNA binding"/>
    <property type="evidence" value="ECO:0007669"/>
    <property type="project" value="UniProtKB-KW"/>
</dbReference>
<dbReference type="AlphaFoldDB" id="A0A7Y9UQ46"/>
<dbReference type="SMART" id="SM00345">
    <property type="entry name" value="HTH_GNTR"/>
    <property type="match status" value="1"/>
</dbReference>
<dbReference type="CDD" id="cd00609">
    <property type="entry name" value="AAT_like"/>
    <property type="match status" value="1"/>
</dbReference>
<accession>A0A7Y9UQ46</accession>
<comment type="similarity">
    <text evidence="1">In the C-terminal section; belongs to the class-I pyridoxal-phosphate-dependent aminotransferase family.</text>
</comment>
<dbReference type="InterPro" id="IPR036388">
    <property type="entry name" value="WH-like_DNA-bd_sf"/>
</dbReference>
<protein>
    <submittedName>
        <fullName evidence="7">DNA-binding transcriptional MocR family regulator</fullName>
    </submittedName>
</protein>
<evidence type="ECO:0000256" key="1">
    <source>
        <dbReference type="ARBA" id="ARBA00005384"/>
    </source>
</evidence>
<keyword evidence="3" id="KW-0805">Transcription regulation</keyword>
<dbReference type="SUPFAM" id="SSF46785">
    <property type="entry name" value="Winged helix' DNA-binding domain"/>
    <property type="match status" value="1"/>
</dbReference>
<dbReference type="PANTHER" id="PTHR46577:SF1">
    <property type="entry name" value="HTH-TYPE TRANSCRIPTIONAL REGULATORY PROTEIN GABR"/>
    <property type="match status" value="1"/>
</dbReference>
<dbReference type="Pfam" id="PF00392">
    <property type="entry name" value="GntR"/>
    <property type="match status" value="1"/>
</dbReference>
<dbReference type="Proteomes" id="UP000540656">
    <property type="component" value="Unassembled WGS sequence"/>
</dbReference>
<feature type="domain" description="HTH gntR-type" evidence="6">
    <location>
        <begin position="20"/>
        <end position="88"/>
    </location>
</feature>
<keyword evidence="5" id="KW-0804">Transcription</keyword>
<dbReference type="GO" id="GO:0003700">
    <property type="term" value="F:DNA-binding transcription factor activity"/>
    <property type="evidence" value="ECO:0007669"/>
    <property type="project" value="InterPro"/>
</dbReference>
<gene>
    <name evidence="7" type="ORF">BJ980_001149</name>
</gene>
<evidence type="ECO:0000313" key="8">
    <source>
        <dbReference type="Proteomes" id="UP000540656"/>
    </source>
</evidence>
<dbReference type="InterPro" id="IPR051446">
    <property type="entry name" value="HTH_trans_reg/aminotransferase"/>
</dbReference>
<dbReference type="InterPro" id="IPR015421">
    <property type="entry name" value="PyrdxlP-dep_Trfase_major"/>
</dbReference>
<dbReference type="PANTHER" id="PTHR46577">
    <property type="entry name" value="HTH-TYPE TRANSCRIPTIONAL REGULATORY PROTEIN GABR"/>
    <property type="match status" value="1"/>
</dbReference>
<evidence type="ECO:0000313" key="7">
    <source>
        <dbReference type="EMBL" id="NYG58226.1"/>
    </source>
</evidence>
<dbReference type="CDD" id="cd07377">
    <property type="entry name" value="WHTH_GntR"/>
    <property type="match status" value="1"/>
</dbReference>
<dbReference type="Pfam" id="PF00155">
    <property type="entry name" value="Aminotran_1_2"/>
    <property type="match status" value="1"/>
</dbReference>
<reference evidence="7 8" key="1">
    <citation type="submission" date="2020-07" db="EMBL/GenBank/DDBJ databases">
        <title>Sequencing the genomes of 1000 actinobacteria strains.</title>
        <authorList>
            <person name="Klenk H.-P."/>
        </authorList>
    </citation>
    <scope>NUCLEOTIDE SEQUENCE [LARGE SCALE GENOMIC DNA]</scope>
    <source>
        <strain evidence="7 8">DSM 23819</strain>
    </source>
</reference>
<evidence type="ECO:0000256" key="4">
    <source>
        <dbReference type="ARBA" id="ARBA00023125"/>
    </source>
</evidence>
<dbReference type="RefSeq" id="WP_179501405.1">
    <property type="nucleotide sequence ID" value="NZ_JACCAA010000001.1"/>
</dbReference>
<dbReference type="InterPro" id="IPR036390">
    <property type="entry name" value="WH_DNA-bd_sf"/>
</dbReference>
<evidence type="ECO:0000259" key="6">
    <source>
        <dbReference type="PROSITE" id="PS50949"/>
    </source>
</evidence>
<name>A0A7Y9UQ46_9ACTN</name>
<sequence length="484" mass="51815">MSRNVSAARVATLVGDFDRSPAYTGLADALRLLIAEGRIPHDTRLPSERDLTDAIRVSRTTVTKAYAELRDRGYAVARHGSGTFTRIPGGPRRAPDRILTPRMTGQQGDLSMIDLNCAASPAPPGLGAAYAHAVEELPGYLADHGYYLVGLPELQTRIAATYEARGLPTEPEQIMVTPGALAATAIAVRAVTGPGDRVLVESPGYPNATRSLAIPANRLVGSPVDIDGWDLAGFAATVRQTAPRASYTVPDFQNPTGNLMGDAERAEFAAILARSRTLAIVDEANQALALDGQEMPRPLAAHIEEAGGEALTVGSASKMLWGGLRLGWIRAPHSRLDALTNARLTLDLGAPVVEQLALLHLLKDLDPVLAEHRRLLREQRDHLASALTAQLPDWSFRLPGGGLTLWCRLPIAGAGALCLEAEQHGVFLAPGSVFSVDGGYESFVRIPFTRPVEELTEAVTRIATAWQTARTATTRRTPERVMVA</sequence>
<dbReference type="Gene3D" id="3.40.640.10">
    <property type="entry name" value="Type I PLP-dependent aspartate aminotransferase-like (Major domain)"/>
    <property type="match status" value="1"/>
</dbReference>
<dbReference type="SUPFAM" id="SSF53383">
    <property type="entry name" value="PLP-dependent transferases"/>
    <property type="match status" value="1"/>
</dbReference>
<dbReference type="InterPro" id="IPR000524">
    <property type="entry name" value="Tscrpt_reg_HTH_GntR"/>
</dbReference>
<evidence type="ECO:0000256" key="5">
    <source>
        <dbReference type="ARBA" id="ARBA00023163"/>
    </source>
</evidence>
<dbReference type="PROSITE" id="PS50949">
    <property type="entry name" value="HTH_GNTR"/>
    <property type="match status" value="1"/>
</dbReference>
<proteinExistence type="inferred from homology"/>
<dbReference type="InterPro" id="IPR015424">
    <property type="entry name" value="PyrdxlP-dep_Trfase"/>
</dbReference>
<organism evidence="7 8">
    <name type="scientific">Nocardioides daedukensis</name>
    <dbReference type="NCBI Taxonomy" id="634462"/>
    <lineage>
        <taxon>Bacteria</taxon>
        <taxon>Bacillati</taxon>
        <taxon>Actinomycetota</taxon>
        <taxon>Actinomycetes</taxon>
        <taxon>Propionibacteriales</taxon>
        <taxon>Nocardioidaceae</taxon>
        <taxon>Nocardioides</taxon>
    </lineage>
</organism>